<dbReference type="Proteomes" id="UP000298030">
    <property type="component" value="Unassembled WGS sequence"/>
</dbReference>
<feature type="compositionally biased region" description="Basic residues" evidence="1">
    <location>
        <begin position="38"/>
        <end position="48"/>
    </location>
</feature>
<evidence type="ECO:0000256" key="1">
    <source>
        <dbReference type="SAM" id="MobiDB-lite"/>
    </source>
</evidence>
<keyword evidence="3" id="KW-1185">Reference proteome</keyword>
<organism evidence="2 3">
    <name type="scientific">Coprinellus micaceus</name>
    <name type="common">Glistening ink-cap mushroom</name>
    <name type="synonym">Coprinus micaceus</name>
    <dbReference type="NCBI Taxonomy" id="71717"/>
    <lineage>
        <taxon>Eukaryota</taxon>
        <taxon>Fungi</taxon>
        <taxon>Dikarya</taxon>
        <taxon>Basidiomycota</taxon>
        <taxon>Agaricomycotina</taxon>
        <taxon>Agaricomycetes</taxon>
        <taxon>Agaricomycetidae</taxon>
        <taxon>Agaricales</taxon>
        <taxon>Agaricineae</taxon>
        <taxon>Psathyrellaceae</taxon>
        <taxon>Coprinellus</taxon>
    </lineage>
</organism>
<proteinExistence type="predicted"/>
<reference evidence="2 3" key="1">
    <citation type="journal article" date="2019" name="Nat. Ecol. Evol.">
        <title>Megaphylogeny resolves global patterns of mushroom evolution.</title>
        <authorList>
            <person name="Varga T."/>
            <person name="Krizsan K."/>
            <person name="Foldi C."/>
            <person name="Dima B."/>
            <person name="Sanchez-Garcia M."/>
            <person name="Sanchez-Ramirez S."/>
            <person name="Szollosi G.J."/>
            <person name="Szarkandi J.G."/>
            <person name="Papp V."/>
            <person name="Albert L."/>
            <person name="Andreopoulos W."/>
            <person name="Angelini C."/>
            <person name="Antonin V."/>
            <person name="Barry K.W."/>
            <person name="Bougher N.L."/>
            <person name="Buchanan P."/>
            <person name="Buyck B."/>
            <person name="Bense V."/>
            <person name="Catcheside P."/>
            <person name="Chovatia M."/>
            <person name="Cooper J."/>
            <person name="Damon W."/>
            <person name="Desjardin D."/>
            <person name="Finy P."/>
            <person name="Geml J."/>
            <person name="Haridas S."/>
            <person name="Hughes K."/>
            <person name="Justo A."/>
            <person name="Karasinski D."/>
            <person name="Kautmanova I."/>
            <person name="Kiss B."/>
            <person name="Kocsube S."/>
            <person name="Kotiranta H."/>
            <person name="LaButti K.M."/>
            <person name="Lechner B.E."/>
            <person name="Liimatainen K."/>
            <person name="Lipzen A."/>
            <person name="Lukacs Z."/>
            <person name="Mihaltcheva S."/>
            <person name="Morgado L.N."/>
            <person name="Niskanen T."/>
            <person name="Noordeloos M.E."/>
            <person name="Ohm R.A."/>
            <person name="Ortiz-Santana B."/>
            <person name="Ovrebo C."/>
            <person name="Racz N."/>
            <person name="Riley R."/>
            <person name="Savchenko A."/>
            <person name="Shiryaev A."/>
            <person name="Soop K."/>
            <person name="Spirin V."/>
            <person name="Szebenyi C."/>
            <person name="Tomsovsky M."/>
            <person name="Tulloss R.E."/>
            <person name="Uehling J."/>
            <person name="Grigoriev I.V."/>
            <person name="Vagvolgyi C."/>
            <person name="Papp T."/>
            <person name="Martin F.M."/>
            <person name="Miettinen O."/>
            <person name="Hibbett D.S."/>
            <person name="Nagy L.G."/>
        </authorList>
    </citation>
    <scope>NUCLEOTIDE SEQUENCE [LARGE SCALE GENOMIC DNA]</scope>
    <source>
        <strain evidence="2 3">FP101781</strain>
    </source>
</reference>
<protein>
    <submittedName>
        <fullName evidence="2">Uncharacterized protein</fullName>
    </submittedName>
</protein>
<accession>A0A4Y7SCJ6</accession>
<name>A0A4Y7SCJ6_COPMI</name>
<dbReference type="AlphaFoldDB" id="A0A4Y7SCJ6"/>
<dbReference type="EMBL" id="QPFP01000208">
    <property type="protein sequence ID" value="TEB19093.1"/>
    <property type="molecule type" value="Genomic_DNA"/>
</dbReference>
<feature type="region of interest" description="Disordered" evidence="1">
    <location>
        <begin position="30"/>
        <end position="72"/>
    </location>
</feature>
<feature type="compositionally biased region" description="Polar residues" evidence="1">
    <location>
        <begin position="63"/>
        <end position="72"/>
    </location>
</feature>
<sequence length="72" mass="8583">MGLCKFLRRIFCRENEASSRMDASLAPRCLPMMPFRRGNSKRIRRQHSPRSQQEGRPFPHRSMMNNLNPTYM</sequence>
<comment type="caution">
    <text evidence="2">The sequence shown here is derived from an EMBL/GenBank/DDBJ whole genome shotgun (WGS) entry which is preliminary data.</text>
</comment>
<gene>
    <name evidence="2" type="ORF">FA13DRAFT_490553</name>
</gene>
<evidence type="ECO:0000313" key="3">
    <source>
        <dbReference type="Proteomes" id="UP000298030"/>
    </source>
</evidence>
<evidence type="ECO:0000313" key="2">
    <source>
        <dbReference type="EMBL" id="TEB19093.1"/>
    </source>
</evidence>